<dbReference type="OrthoDB" id="6425557at2759"/>
<gene>
    <name evidence="1" type="ORF">J437_LFUL008120</name>
</gene>
<organism evidence="1 2">
    <name type="scientific">Ladona fulva</name>
    <name type="common">Scarce chaser dragonfly</name>
    <name type="synonym">Libellula fulva</name>
    <dbReference type="NCBI Taxonomy" id="123851"/>
    <lineage>
        <taxon>Eukaryota</taxon>
        <taxon>Metazoa</taxon>
        <taxon>Ecdysozoa</taxon>
        <taxon>Arthropoda</taxon>
        <taxon>Hexapoda</taxon>
        <taxon>Insecta</taxon>
        <taxon>Pterygota</taxon>
        <taxon>Palaeoptera</taxon>
        <taxon>Odonata</taxon>
        <taxon>Epiprocta</taxon>
        <taxon>Anisoptera</taxon>
        <taxon>Libelluloidea</taxon>
        <taxon>Libellulidae</taxon>
        <taxon>Ladona</taxon>
    </lineage>
</organism>
<protein>
    <submittedName>
        <fullName evidence="1">Uncharacterized protein</fullName>
    </submittedName>
</protein>
<comment type="caution">
    <text evidence="1">The sequence shown here is derived from an EMBL/GenBank/DDBJ whole genome shotgun (WGS) entry which is preliminary data.</text>
</comment>
<dbReference type="EMBL" id="KZ308143">
    <property type="protein sequence ID" value="KAG8222725.1"/>
    <property type="molecule type" value="Genomic_DNA"/>
</dbReference>
<sequence>MHLDYRLDLIDRMIELYFPSFPSPKAGRPPTKAHPHRITERHFSELIPPTENKANPTRKCAVCSLKYASDYRAW</sequence>
<reference evidence="1" key="2">
    <citation type="submission" date="2017-10" db="EMBL/GenBank/DDBJ databases">
        <title>Ladona fulva Genome sequencing and assembly.</title>
        <authorList>
            <person name="Murali S."/>
            <person name="Richards S."/>
            <person name="Bandaranaike D."/>
            <person name="Bellair M."/>
            <person name="Blankenburg K."/>
            <person name="Chao H."/>
            <person name="Dinh H."/>
            <person name="Doddapaneni H."/>
            <person name="Dugan-Rocha S."/>
            <person name="Elkadiri S."/>
            <person name="Gnanaolivu R."/>
            <person name="Hernandez B."/>
            <person name="Skinner E."/>
            <person name="Javaid M."/>
            <person name="Lee S."/>
            <person name="Li M."/>
            <person name="Ming W."/>
            <person name="Munidasa M."/>
            <person name="Muniz J."/>
            <person name="Nguyen L."/>
            <person name="Hughes D."/>
            <person name="Osuji N."/>
            <person name="Pu L.-L."/>
            <person name="Puazo M."/>
            <person name="Qu C."/>
            <person name="Quiroz J."/>
            <person name="Raj R."/>
            <person name="Weissenberger G."/>
            <person name="Xin Y."/>
            <person name="Zou X."/>
            <person name="Han Y."/>
            <person name="Worley K."/>
            <person name="Muzny D."/>
            <person name="Gibbs R."/>
        </authorList>
    </citation>
    <scope>NUCLEOTIDE SEQUENCE</scope>
    <source>
        <strain evidence="1">Sampled in the wild</strain>
    </source>
</reference>
<proteinExistence type="predicted"/>
<evidence type="ECO:0000313" key="1">
    <source>
        <dbReference type="EMBL" id="KAG8222725.1"/>
    </source>
</evidence>
<dbReference type="Proteomes" id="UP000792457">
    <property type="component" value="Unassembled WGS sequence"/>
</dbReference>
<evidence type="ECO:0000313" key="2">
    <source>
        <dbReference type="Proteomes" id="UP000792457"/>
    </source>
</evidence>
<keyword evidence="2" id="KW-1185">Reference proteome</keyword>
<dbReference type="AlphaFoldDB" id="A0A8K0NS65"/>
<reference evidence="1" key="1">
    <citation type="submission" date="2013-04" db="EMBL/GenBank/DDBJ databases">
        <authorList>
            <person name="Qu J."/>
            <person name="Murali S.C."/>
            <person name="Bandaranaike D."/>
            <person name="Bellair M."/>
            <person name="Blankenburg K."/>
            <person name="Chao H."/>
            <person name="Dinh H."/>
            <person name="Doddapaneni H."/>
            <person name="Downs B."/>
            <person name="Dugan-Rocha S."/>
            <person name="Elkadiri S."/>
            <person name="Gnanaolivu R.D."/>
            <person name="Hernandez B."/>
            <person name="Javaid M."/>
            <person name="Jayaseelan J.C."/>
            <person name="Lee S."/>
            <person name="Li M."/>
            <person name="Ming W."/>
            <person name="Munidasa M."/>
            <person name="Muniz J."/>
            <person name="Nguyen L."/>
            <person name="Ongeri F."/>
            <person name="Osuji N."/>
            <person name="Pu L.-L."/>
            <person name="Puazo M."/>
            <person name="Qu C."/>
            <person name="Quiroz J."/>
            <person name="Raj R."/>
            <person name="Weissenberger G."/>
            <person name="Xin Y."/>
            <person name="Zou X."/>
            <person name="Han Y."/>
            <person name="Richards S."/>
            <person name="Worley K."/>
            <person name="Muzny D."/>
            <person name="Gibbs R."/>
        </authorList>
    </citation>
    <scope>NUCLEOTIDE SEQUENCE</scope>
    <source>
        <strain evidence="1">Sampled in the wild</strain>
    </source>
</reference>
<accession>A0A8K0NS65</accession>
<name>A0A8K0NS65_LADFU</name>